<organism evidence="2 3">
    <name type="scientific">Eutrema salsugineum</name>
    <name type="common">Saltwater cress</name>
    <name type="synonym">Sisymbrium salsugineum</name>
    <dbReference type="NCBI Taxonomy" id="72664"/>
    <lineage>
        <taxon>Eukaryota</taxon>
        <taxon>Viridiplantae</taxon>
        <taxon>Streptophyta</taxon>
        <taxon>Embryophyta</taxon>
        <taxon>Tracheophyta</taxon>
        <taxon>Spermatophyta</taxon>
        <taxon>Magnoliopsida</taxon>
        <taxon>eudicotyledons</taxon>
        <taxon>Gunneridae</taxon>
        <taxon>Pentapetalae</taxon>
        <taxon>rosids</taxon>
        <taxon>malvids</taxon>
        <taxon>Brassicales</taxon>
        <taxon>Brassicaceae</taxon>
        <taxon>Eutremeae</taxon>
        <taxon>Eutrema</taxon>
    </lineage>
</organism>
<dbReference type="Proteomes" id="UP000030689">
    <property type="component" value="Unassembled WGS sequence"/>
</dbReference>
<keyword evidence="3" id="KW-1185">Reference proteome</keyword>
<dbReference type="EMBL" id="KI517881">
    <property type="protein sequence ID" value="ESQ29057.1"/>
    <property type="molecule type" value="Genomic_DNA"/>
</dbReference>
<gene>
    <name evidence="2" type="ORF">EUTSA_v10024042mg</name>
</gene>
<evidence type="ECO:0000313" key="2">
    <source>
        <dbReference type="EMBL" id="ESQ29057.1"/>
    </source>
</evidence>
<keyword evidence="1" id="KW-1133">Transmembrane helix</keyword>
<evidence type="ECO:0000256" key="1">
    <source>
        <dbReference type="SAM" id="Phobius"/>
    </source>
</evidence>
<dbReference type="Gramene" id="ESQ29057">
    <property type="protein sequence ID" value="ESQ29057"/>
    <property type="gene ID" value="EUTSA_v10024042mg"/>
</dbReference>
<feature type="transmembrane region" description="Helical" evidence="1">
    <location>
        <begin position="75"/>
        <end position="92"/>
    </location>
</feature>
<evidence type="ECO:0000313" key="3">
    <source>
        <dbReference type="Proteomes" id="UP000030689"/>
    </source>
</evidence>
<dbReference type="PANTHER" id="PTHR31228">
    <property type="entry name" value="CYSTATIN/MONELLIN SUPERFAMILY PROTEIN"/>
    <property type="match status" value="1"/>
</dbReference>
<dbReference type="InterPro" id="IPR006525">
    <property type="entry name" value="Cystatin-related_pln"/>
</dbReference>
<protein>
    <recommendedName>
        <fullName evidence="4">Cystatin domain-containing protein</fullName>
    </recommendedName>
</protein>
<accession>V4KGV5</accession>
<dbReference type="PANTHER" id="PTHR31228:SF36">
    <property type="entry name" value="CYSTATIN_MONELLIN SUPERFAMILY PROTEIN"/>
    <property type="match status" value="1"/>
</dbReference>
<dbReference type="NCBIfam" id="TIGR01638">
    <property type="entry name" value="Atha_cystat_rel"/>
    <property type="match status" value="1"/>
</dbReference>
<dbReference type="KEGG" id="eus:EUTSA_v10024042mg"/>
<proteinExistence type="predicted"/>
<keyword evidence="1" id="KW-0472">Membrane</keyword>
<feature type="non-terminal residue" evidence="2">
    <location>
        <position position="190"/>
    </location>
</feature>
<dbReference type="OMA" id="AHIFYIT"/>
<dbReference type="AlphaFoldDB" id="V4KGV5"/>
<evidence type="ECO:0008006" key="4">
    <source>
        <dbReference type="Google" id="ProtNLM"/>
    </source>
</evidence>
<keyword evidence="1" id="KW-0812">Transmembrane</keyword>
<sequence>MPRADDLPEWTIMHVPAYLRYEAGSEPENAYIPYIRRGENEEPNLTPEQEESRIIKQVLDSEVLLFLKFARKKKVFFLLIFSRFFGNLVSVIRVSTSILRSCAAFFNYRPLNLDDNSRFVLVPPETTRELMDRLSRGSLERYNETMGTKFEFVKVVRANFHTTGSPAIMYFITFQGKEPSDDEPKLFQAK</sequence>
<name>V4KGV5_EUTSA</name>
<reference evidence="2 3" key="1">
    <citation type="journal article" date="2013" name="Front. Plant Sci.">
        <title>The Reference Genome of the Halophytic Plant Eutrema salsugineum.</title>
        <authorList>
            <person name="Yang R."/>
            <person name="Jarvis D.E."/>
            <person name="Chen H."/>
            <person name="Beilstein M.A."/>
            <person name="Grimwood J."/>
            <person name="Jenkins J."/>
            <person name="Shu S."/>
            <person name="Prochnik S."/>
            <person name="Xin M."/>
            <person name="Ma C."/>
            <person name="Schmutz J."/>
            <person name="Wing R.A."/>
            <person name="Mitchell-Olds T."/>
            <person name="Schumaker K.S."/>
            <person name="Wang X."/>
        </authorList>
    </citation>
    <scope>NUCLEOTIDE SEQUENCE [LARGE SCALE GENOMIC DNA]</scope>
</reference>